<dbReference type="RefSeq" id="WP_044366740.1">
    <property type="nucleotide sequence ID" value="NZ_JRKI01000031.1"/>
</dbReference>
<dbReference type="SUPFAM" id="SSF48264">
    <property type="entry name" value="Cytochrome P450"/>
    <property type="match status" value="1"/>
</dbReference>
<dbReference type="Gene3D" id="1.10.630.10">
    <property type="entry name" value="Cytochrome P450"/>
    <property type="match status" value="1"/>
</dbReference>
<dbReference type="GO" id="GO:0016705">
    <property type="term" value="F:oxidoreductase activity, acting on paired donors, with incorporation or reduction of molecular oxygen"/>
    <property type="evidence" value="ECO:0007669"/>
    <property type="project" value="InterPro"/>
</dbReference>
<dbReference type="PANTHER" id="PTHR46696">
    <property type="entry name" value="P450, PUTATIVE (EUROFUNG)-RELATED"/>
    <property type="match status" value="1"/>
</dbReference>
<comment type="similarity">
    <text evidence="1">Belongs to the cytochrome P450 family.</text>
</comment>
<dbReference type="PATRIC" id="fig|1240678.4.peg.5285"/>
<dbReference type="GO" id="GO:0005506">
    <property type="term" value="F:iron ion binding"/>
    <property type="evidence" value="ECO:0007669"/>
    <property type="project" value="InterPro"/>
</dbReference>
<dbReference type="GO" id="GO:0004497">
    <property type="term" value="F:monooxygenase activity"/>
    <property type="evidence" value="ECO:0007669"/>
    <property type="project" value="InterPro"/>
</dbReference>
<name>A0A0D7CIQ9_9ACTN</name>
<evidence type="ECO:0000313" key="4">
    <source>
        <dbReference type="Proteomes" id="UP000032458"/>
    </source>
</evidence>
<feature type="region of interest" description="Disordered" evidence="2">
    <location>
        <begin position="421"/>
        <end position="452"/>
    </location>
</feature>
<evidence type="ECO:0000256" key="1">
    <source>
        <dbReference type="ARBA" id="ARBA00010617"/>
    </source>
</evidence>
<feature type="region of interest" description="Disordered" evidence="2">
    <location>
        <begin position="1"/>
        <end position="25"/>
    </location>
</feature>
<dbReference type="Proteomes" id="UP000032458">
    <property type="component" value="Unassembled WGS sequence"/>
</dbReference>
<dbReference type="InterPro" id="IPR017972">
    <property type="entry name" value="Cyt_P450_CS"/>
</dbReference>
<dbReference type="EMBL" id="JRKI01000031">
    <property type="protein sequence ID" value="KIZ15720.1"/>
    <property type="molecule type" value="Genomic_DNA"/>
</dbReference>
<accession>A0A0D7CIQ9</accession>
<dbReference type="PANTHER" id="PTHR46696:SF1">
    <property type="entry name" value="CYTOCHROME P450 YJIB-RELATED"/>
    <property type="match status" value="1"/>
</dbReference>
<dbReference type="InterPro" id="IPR002397">
    <property type="entry name" value="Cyt_P450_B"/>
</dbReference>
<dbReference type="GO" id="GO:0020037">
    <property type="term" value="F:heme binding"/>
    <property type="evidence" value="ECO:0007669"/>
    <property type="project" value="InterPro"/>
</dbReference>
<keyword evidence="4" id="KW-1185">Reference proteome</keyword>
<evidence type="ECO:0000256" key="2">
    <source>
        <dbReference type="SAM" id="MobiDB-lite"/>
    </source>
</evidence>
<protein>
    <submittedName>
        <fullName evidence="3">Cytochrome P450</fullName>
    </submittedName>
</protein>
<comment type="caution">
    <text evidence="3">The sequence shown here is derived from an EMBL/GenBank/DDBJ whole genome shotgun (WGS) entry which is preliminary data.</text>
</comment>
<proteinExistence type="inferred from homology"/>
<reference evidence="3 4" key="1">
    <citation type="submission" date="2014-09" db="EMBL/GenBank/DDBJ databases">
        <title>Draft genome sequence of Streptomyces natalensis ATCC 27448, producer of the antifungal pimaricin.</title>
        <authorList>
            <person name="Mendes M.V."/>
            <person name="Beites T."/>
            <person name="Pires S."/>
            <person name="Santos C.L."/>
            <person name="Moradas-Ferreira P."/>
        </authorList>
    </citation>
    <scope>NUCLEOTIDE SEQUENCE [LARGE SCALE GENOMIC DNA]</scope>
    <source>
        <strain evidence="3 4">ATCC 27448</strain>
    </source>
</reference>
<gene>
    <name evidence="3" type="ORF">SNA_24915</name>
</gene>
<sequence length="467" mass="51757">MTDHLDPHNTGIVPPPGCPAHNLGQDGIRRLYGQGEADPRALHEELRREHGPVAPVLLHGDLPAWLVLGYDELKQVTNRPLQFTRDSSQWSMFQRGQVPADSPLRPTLQPQPVCVFADGEEHARLRGAVTDSLEQFALRGIRRYTVRYARQLIDEFAADGRADLISQFAERLPMMVMTWLLGMPEANSPQLVSAALDLMRLSETAMQSNAFLVETLRDLVRRRRDKPGHDLPSMLLAHHSELTEDEVLQHLRLILVAANETTVNLMANTLRMVLTDRRFRASLSGGQMTLPDALDQVLWDAPPMSVVPGRVAKERVMLGNYEIQQGDLLLLGLAAGNVDPAQRPDLAKPLHGNRAHLAFSSGPHECPGRDIGRSIAEGAIDTLLARLPDLHLAVDEGELVTRSSWLTQRQEGLPVQFAPRQTEDTKTRLPLPPTAGTLVPVPAQSAPARVDEGARRPWWKRLMGTSS</sequence>
<evidence type="ECO:0000313" key="3">
    <source>
        <dbReference type="EMBL" id="KIZ15720.1"/>
    </source>
</evidence>
<dbReference type="InterPro" id="IPR036396">
    <property type="entry name" value="Cyt_P450_sf"/>
</dbReference>
<dbReference type="AlphaFoldDB" id="A0A0D7CIQ9"/>
<dbReference type="PROSITE" id="PS00086">
    <property type="entry name" value="CYTOCHROME_P450"/>
    <property type="match status" value="1"/>
</dbReference>
<dbReference type="PRINTS" id="PR00359">
    <property type="entry name" value="BP450"/>
</dbReference>
<organism evidence="3 4">
    <name type="scientific">Streptomyces natalensis ATCC 27448</name>
    <dbReference type="NCBI Taxonomy" id="1240678"/>
    <lineage>
        <taxon>Bacteria</taxon>
        <taxon>Bacillati</taxon>
        <taxon>Actinomycetota</taxon>
        <taxon>Actinomycetes</taxon>
        <taxon>Kitasatosporales</taxon>
        <taxon>Streptomycetaceae</taxon>
        <taxon>Streptomyces</taxon>
    </lineage>
</organism>